<keyword evidence="2" id="KW-1185">Reference proteome</keyword>
<dbReference type="RefSeq" id="WP_190019878.1">
    <property type="nucleotide sequence ID" value="NZ_BMUT01000001.1"/>
</dbReference>
<dbReference type="Proteomes" id="UP000659223">
    <property type="component" value="Unassembled WGS sequence"/>
</dbReference>
<gene>
    <name evidence="1" type="ORF">GCM10010324_05080</name>
</gene>
<name>A0ABQ2Y4M4_9ACTN</name>
<organism evidence="1 2">
    <name type="scientific">Streptomyces hiroshimensis</name>
    <dbReference type="NCBI Taxonomy" id="66424"/>
    <lineage>
        <taxon>Bacteria</taxon>
        <taxon>Bacillati</taxon>
        <taxon>Actinomycetota</taxon>
        <taxon>Actinomycetes</taxon>
        <taxon>Kitasatosporales</taxon>
        <taxon>Streptomycetaceae</taxon>
        <taxon>Streptomyces</taxon>
    </lineage>
</organism>
<evidence type="ECO:0008006" key="3">
    <source>
        <dbReference type="Google" id="ProtNLM"/>
    </source>
</evidence>
<protein>
    <recommendedName>
        <fullName evidence="3">Helix-turn-helix domain-containing protein</fullName>
    </recommendedName>
</protein>
<proteinExistence type="predicted"/>
<dbReference type="EMBL" id="BMUT01000001">
    <property type="protein sequence ID" value="GGX63311.1"/>
    <property type="molecule type" value="Genomic_DNA"/>
</dbReference>
<comment type="caution">
    <text evidence="1">The sequence shown here is derived from an EMBL/GenBank/DDBJ whole genome shotgun (WGS) entry which is preliminary data.</text>
</comment>
<evidence type="ECO:0000313" key="2">
    <source>
        <dbReference type="Proteomes" id="UP000659223"/>
    </source>
</evidence>
<evidence type="ECO:0000313" key="1">
    <source>
        <dbReference type="EMBL" id="GGX63311.1"/>
    </source>
</evidence>
<reference evidence="2" key="1">
    <citation type="journal article" date="2019" name="Int. J. Syst. Evol. Microbiol.">
        <title>The Global Catalogue of Microorganisms (GCM) 10K type strain sequencing project: providing services to taxonomists for standard genome sequencing and annotation.</title>
        <authorList>
            <consortium name="The Broad Institute Genomics Platform"/>
            <consortium name="The Broad Institute Genome Sequencing Center for Infectious Disease"/>
            <person name="Wu L."/>
            <person name="Ma J."/>
        </authorList>
    </citation>
    <scope>NUCLEOTIDE SEQUENCE [LARGE SCALE GENOMIC DNA]</scope>
    <source>
        <strain evidence="2">JCM 4586</strain>
    </source>
</reference>
<sequence length="65" mass="7330">MSPTPPPIICDTVAAAQYVSVTPSAVRQWIRRGHVERRGYDHAGRALVDLREVRTYLTDRKHSTA</sequence>
<accession>A0ABQ2Y4M4</accession>